<dbReference type="InterPro" id="IPR050622">
    <property type="entry name" value="CPA3_antiporter_subunitB"/>
</dbReference>
<feature type="transmembrane region" description="Helical" evidence="7">
    <location>
        <begin position="81"/>
        <end position="103"/>
    </location>
</feature>
<dbReference type="RefSeq" id="WP_102167786.1">
    <property type="nucleotide sequence ID" value="NZ_CP136964.1"/>
</dbReference>
<dbReference type="AlphaFoldDB" id="A0AAF0YIJ2"/>
<evidence type="ECO:0000256" key="4">
    <source>
        <dbReference type="ARBA" id="ARBA00022692"/>
    </source>
</evidence>
<evidence type="ECO:0000313" key="9">
    <source>
        <dbReference type="EMBL" id="WOS96075.1"/>
    </source>
</evidence>
<comment type="similarity">
    <text evidence="2">Belongs to the CPA3 antiporters (TC 2.A.63) subunit B family.</text>
</comment>
<name>A0AAF0YIJ2_9STAP</name>
<evidence type="ECO:0000259" key="8">
    <source>
        <dbReference type="Pfam" id="PF04039"/>
    </source>
</evidence>
<evidence type="ECO:0000256" key="5">
    <source>
        <dbReference type="ARBA" id="ARBA00022989"/>
    </source>
</evidence>
<dbReference type="GO" id="GO:0005886">
    <property type="term" value="C:plasma membrane"/>
    <property type="evidence" value="ECO:0007669"/>
    <property type="project" value="UniProtKB-SubCell"/>
</dbReference>
<evidence type="ECO:0000256" key="2">
    <source>
        <dbReference type="ARBA" id="ARBA00009425"/>
    </source>
</evidence>
<protein>
    <submittedName>
        <fullName evidence="9">Na(+)/H(+) antiporter subunit B</fullName>
    </submittedName>
</protein>
<evidence type="ECO:0000256" key="7">
    <source>
        <dbReference type="SAM" id="Phobius"/>
    </source>
</evidence>
<dbReference type="Pfam" id="PF04039">
    <property type="entry name" value="MnhB"/>
    <property type="match status" value="1"/>
</dbReference>
<feature type="transmembrane region" description="Helical" evidence="7">
    <location>
        <begin position="123"/>
        <end position="150"/>
    </location>
</feature>
<comment type="subcellular location">
    <subcellularLocation>
        <location evidence="1">Cell membrane</location>
        <topology evidence="1">Multi-pass membrane protein</topology>
    </subcellularLocation>
</comment>
<reference evidence="10" key="1">
    <citation type="submission" date="2017-09" db="EMBL/GenBank/DDBJ databases">
        <title>Bacterial strain isolated from the female urinary microbiota.</title>
        <authorList>
            <person name="Thomas-White K."/>
            <person name="Kumar N."/>
            <person name="Forster S."/>
            <person name="Putonti C."/>
            <person name="Lawley T."/>
            <person name="Wolfe A.J."/>
        </authorList>
    </citation>
    <scope>NUCLEOTIDE SEQUENCE [LARGE SCALE GENOMIC DNA]</scope>
    <source>
        <strain evidence="10">UMB0959</strain>
    </source>
</reference>
<dbReference type="EMBL" id="CP136964">
    <property type="protein sequence ID" value="WOS96075.1"/>
    <property type="molecule type" value="Genomic_DNA"/>
</dbReference>
<dbReference type="Proteomes" id="UP000243626">
    <property type="component" value="Chromosome"/>
</dbReference>
<evidence type="ECO:0000256" key="1">
    <source>
        <dbReference type="ARBA" id="ARBA00004651"/>
    </source>
</evidence>
<accession>A0AAF0YIJ2</accession>
<keyword evidence="4 7" id="KW-0812">Transmembrane</keyword>
<keyword evidence="10" id="KW-1185">Reference proteome</keyword>
<gene>
    <name evidence="9" type="ORF">CJ229_008310</name>
</gene>
<dbReference type="NCBIfam" id="NF009223">
    <property type="entry name" value="PRK12573.1"/>
    <property type="match status" value="1"/>
</dbReference>
<evidence type="ECO:0000256" key="6">
    <source>
        <dbReference type="ARBA" id="ARBA00023136"/>
    </source>
</evidence>
<dbReference type="KEGG" id="nmy:CJ229_008310"/>
<dbReference type="PANTHER" id="PTHR33932:SF4">
    <property type="entry name" value="NA(+)_H(+) ANTIPORTER SUBUNIT B"/>
    <property type="match status" value="1"/>
</dbReference>
<sequence>MKSTLKRAGYKALHRQMNDVHLQYISKVAFFIITMFSLNLFFAGHYTPGGGFVGGLLMSSAVLLLLIAYDVKTLKKMLPIPLKLLISLGLLFAIGVPFLLMVFGNPFFTHALTDVYIPLLGDVHIHSAVFFDLGVFLVVFGATILILIAVGGVKD</sequence>
<evidence type="ECO:0000313" key="10">
    <source>
        <dbReference type="Proteomes" id="UP000243626"/>
    </source>
</evidence>
<organism evidence="9 10">
    <name type="scientific">Nosocomiicoccus massiliensis</name>
    <dbReference type="NCBI Taxonomy" id="1232430"/>
    <lineage>
        <taxon>Bacteria</taxon>
        <taxon>Bacillati</taxon>
        <taxon>Bacillota</taxon>
        <taxon>Bacilli</taxon>
        <taxon>Bacillales</taxon>
        <taxon>Staphylococcaceae</taxon>
        <taxon>Nosocomiicoccus</taxon>
    </lineage>
</organism>
<keyword evidence="6 7" id="KW-0472">Membrane</keyword>
<dbReference type="PANTHER" id="PTHR33932">
    <property type="entry name" value="NA(+)/H(+) ANTIPORTER SUBUNIT B"/>
    <property type="match status" value="1"/>
</dbReference>
<feature type="domain" description="Na+/H+ antiporter MnhB subunit-related protein" evidence="8">
    <location>
        <begin position="22"/>
        <end position="144"/>
    </location>
</feature>
<keyword evidence="3" id="KW-1003">Cell membrane</keyword>
<proteinExistence type="inferred from homology"/>
<keyword evidence="5 7" id="KW-1133">Transmembrane helix</keyword>
<feature type="transmembrane region" description="Helical" evidence="7">
    <location>
        <begin position="49"/>
        <end position="69"/>
    </location>
</feature>
<evidence type="ECO:0000256" key="3">
    <source>
        <dbReference type="ARBA" id="ARBA00022475"/>
    </source>
</evidence>
<feature type="transmembrane region" description="Helical" evidence="7">
    <location>
        <begin position="21"/>
        <end position="43"/>
    </location>
</feature>
<dbReference type="InterPro" id="IPR007182">
    <property type="entry name" value="MnhB"/>
</dbReference>